<keyword evidence="2" id="KW-0238">DNA-binding</keyword>
<dbReference type="InterPro" id="IPR050204">
    <property type="entry name" value="AraC_XylS_family_regulators"/>
</dbReference>
<dbReference type="InterPro" id="IPR009057">
    <property type="entry name" value="Homeodomain-like_sf"/>
</dbReference>
<dbReference type="Pfam" id="PF12833">
    <property type="entry name" value="HTH_18"/>
    <property type="match status" value="1"/>
</dbReference>
<protein>
    <submittedName>
        <fullName evidence="5">AraC family transcriptional regulator</fullName>
    </submittedName>
</protein>
<dbReference type="InterPro" id="IPR018062">
    <property type="entry name" value="HTH_AraC-typ_CS"/>
</dbReference>
<dbReference type="GO" id="GO:0003700">
    <property type="term" value="F:DNA-binding transcription factor activity"/>
    <property type="evidence" value="ECO:0007669"/>
    <property type="project" value="InterPro"/>
</dbReference>
<dbReference type="SMART" id="SM00342">
    <property type="entry name" value="HTH_ARAC"/>
    <property type="match status" value="1"/>
</dbReference>
<evidence type="ECO:0000256" key="3">
    <source>
        <dbReference type="ARBA" id="ARBA00023163"/>
    </source>
</evidence>
<evidence type="ECO:0000313" key="5">
    <source>
        <dbReference type="EMBL" id="TLF76654.1"/>
    </source>
</evidence>
<dbReference type="Gene3D" id="1.10.10.60">
    <property type="entry name" value="Homeodomain-like"/>
    <property type="match status" value="1"/>
</dbReference>
<organism evidence="5 6">
    <name type="scientific">Nocardia cyriacigeorgica</name>
    <dbReference type="NCBI Taxonomy" id="135487"/>
    <lineage>
        <taxon>Bacteria</taxon>
        <taxon>Bacillati</taxon>
        <taxon>Actinomycetota</taxon>
        <taxon>Actinomycetes</taxon>
        <taxon>Mycobacteriales</taxon>
        <taxon>Nocardiaceae</taxon>
        <taxon>Nocardia</taxon>
    </lineage>
</organism>
<comment type="caution">
    <text evidence="5">The sequence shown here is derived from an EMBL/GenBank/DDBJ whole genome shotgun (WGS) entry which is preliminary data.</text>
</comment>
<sequence length="322" mass="35803">MDIEPLTRHRLFRTDDAEEARVRMGGVLRDHRLDPGAGMMDARCDFLGVGNVGLAHLQYGVQVRVRSEPTETFRLVQIPLFGWVRVRAGSRDIASDTTVASVPEPDVPLDMAAHDSSRYLLVRFDRHALDTHLLRMLGRAPNGPLRMSQAMQLRSPAVRTWLETLRMVQADAAGPGLLRDARLRPQVEQLIMTQFLLAQPNSYSELLLGSDAGTATPRPIRRAEQLIVERARDLPSVADIAAAVGLSVRTLQEGFRRYLDTTPTERSREARLVGVHADLAAADPTTTTVAAIAADWGFWHLGRFSALYRKRWGVSPSTTLRC</sequence>
<dbReference type="PANTHER" id="PTHR46796">
    <property type="entry name" value="HTH-TYPE TRANSCRIPTIONAL ACTIVATOR RHAS-RELATED"/>
    <property type="match status" value="1"/>
</dbReference>
<dbReference type="PROSITE" id="PS01124">
    <property type="entry name" value="HTH_ARAC_FAMILY_2"/>
    <property type="match status" value="1"/>
</dbReference>
<dbReference type="Proteomes" id="UP000306378">
    <property type="component" value="Unassembled WGS sequence"/>
</dbReference>
<dbReference type="InterPro" id="IPR018060">
    <property type="entry name" value="HTH_AraC"/>
</dbReference>
<evidence type="ECO:0000256" key="1">
    <source>
        <dbReference type="ARBA" id="ARBA00023015"/>
    </source>
</evidence>
<dbReference type="SUPFAM" id="SSF46689">
    <property type="entry name" value="Homeodomain-like"/>
    <property type="match status" value="2"/>
</dbReference>
<feature type="domain" description="HTH araC/xylS-type" evidence="4">
    <location>
        <begin position="221"/>
        <end position="322"/>
    </location>
</feature>
<dbReference type="RefSeq" id="WP_138448822.1">
    <property type="nucleotide sequence ID" value="NZ_VBUT01000006.1"/>
</dbReference>
<dbReference type="PROSITE" id="PS00041">
    <property type="entry name" value="HTH_ARAC_FAMILY_1"/>
    <property type="match status" value="1"/>
</dbReference>
<proteinExistence type="predicted"/>
<accession>A0A5R8NMA8</accession>
<keyword evidence="1" id="KW-0805">Transcription regulation</keyword>
<evidence type="ECO:0000259" key="4">
    <source>
        <dbReference type="PROSITE" id="PS01124"/>
    </source>
</evidence>
<evidence type="ECO:0000256" key="2">
    <source>
        <dbReference type="ARBA" id="ARBA00023125"/>
    </source>
</evidence>
<evidence type="ECO:0000313" key="6">
    <source>
        <dbReference type="Proteomes" id="UP000306378"/>
    </source>
</evidence>
<dbReference type="Pfam" id="PF14525">
    <property type="entry name" value="AraC_binding_2"/>
    <property type="match status" value="1"/>
</dbReference>
<reference evidence="5 6" key="1">
    <citation type="submission" date="2019-05" db="EMBL/GenBank/DDBJ databases">
        <title>Genomes sequences of two Nocardia cyriacigeorgica environmental isolates, type strains Nocardia asteroides ATCC 19247 and Nocardia cyriacigeorgica DSM 44484.</title>
        <authorList>
            <person name="Vautrin F."/>
            <person name="Bergeron E."/>
            <person name="Dubost A."/>
            <person name="Abrouk D."/>
            <person name="Rodriguez Nava V."/>
            <person name="Pujic P."/>
        </authorList>
    </citation>
    <scope>NUCLEOTIDE SEQUENCE [LARGE SCALE GENOMIC DNA]</scope>
    <source>
        <strain evidence="5 6">EML 446</strain>
    </source>
</reference>
<gene>
    <name evidence="5" type="ORF">FEK34_17265</name>
</gene>
<dbReference type="InterPro" id="IPR035418">
    <property type="entry name" value="AraC-bd_2"/>
</dbReference>
<dbReference type="GO" id="GO:0043565">
    <property type="term" value="F:sequence-specific DNA binding"/>
    <property type="evidence" value="ECO:0007669"/>
    <property type="project" value="InterPro"/>
</dbReference>
<dbReference type="PANTHER" id="PTHR46796:SF12">
    <property type="entry name" value="HTH-TYPE DNA-BINDING TRANSCRIPTIONAL ACTIVATOR EUTR"/>
    <property type="match status" value="1"/>
</dbReference>
<dbReference type="AlphaFoldDB" id="A0A5R8NMA8"/>
<dbReference type="EMBL" id="VBUT01000006">
    <property type="protein sequence ID" value="TLF76654.1"/>
    <property type="molecule type" value="Genomic_DNA"/>
</dbReference>
<name>A0A5R8NMA8_9NOCA</name>
<keyword evidence="3" id="KW-0804">Transcription</keyword>